<dbReference type="InterPro" id="IPR012902">
    <property type="entry name" value="N_methyl_site"/>
</dbReference>
<feature type="transmembrane region" description="Helical" evidence="11">
    <location>
        <begin position="12"/>
        <end position="36"/>
    </location>
</feature>
<dbReference type="Pfam" id="PF07963">
    <property type="entry name" value="N_methyl"/>
    <property type="match status" value="1"/>
</dbReference>
<proteinExistence type="inferred from homology"/>
<dbReference type="InterPro" id="IPR045584">
    <property type="entry name" value="Pilin-like"/>
</dbReference>
<evidence type="ECO:0000256" key="7">
    <source>
        <dbReference type="ARBA" id="ARBA00022989"/>
    </source>
</evidence>
<dbReference type="GO" id="GO:0015628">
    <property type="term" value="P:protein secretion by the type II secretion system"/>
    <property type="evidence" value="ECO:0007669"/>
    <property type="project" value="InterPro"/>
</dbReference>
<dbReference type="Gene3D" id="3.30.700.10">
    <property type="entry name" value="Glycoprotein, Type 4 Pilin"/>
    <property type="match status" value="1"/>
</dbReference>
<evidence type="ECO:0000313" key="13">
    <source>
        <dbReference type="EMBL" id="MBC8431284.1"/>
    </source>
</evidence>
<keyword evidence="5" id="KW-0997">Cell inner membrane</keyword>
<sequence>MLRKRESGFTLIEMMIVIAVLAIMAAIAIPNFMALLPGMRLNGAARQVMGDLMAARMKAVKLNQRTKVSFNANSYEIWNDADNSGTVADNEGDDKERTLQTNYHDVSFDLENTADPVFSPRGTATNRTITLENPSGSKSITISIAGRVKIN</sequence>
<keyword evidence="6 11" id="KW-0812">Transmembrane</keyword>
<name>A0A8J6TJS4_9BACT</name>
<keyword evidence="8 11" id="KW-0472">Membrane</keyword>
<evidence type="ECO:0000256" key="8">
    <source>
        <dbReference type="ARBA" id="ARBA00023136"/>
    </source>
</evidence>
<dbReference type="InterPro" id="IPR022346">
    <property type="entry name" value="T2SS_GspH"/>
</dbReference>
<organism evidence="13 14">
    <name type="scientific">Candidatus Desulfatibia vada</name>
    <dbReference type="NCBI Taxonomy" id="2841696"/>
    <lineage>
        <taxon>Bacteria</taxon>
        <taxon>Pseudomonadati</taxon>
        <taxon>Thermodesulfobacteriota</taxon>
        <taxon>Desulfobacteria</taxon>
        <taxon>Desulfobacterales</taxon>
        <taxon>Desulfobacterales incertae sedis</taxon>
        <taxon>Candidatus Desulfatibia</taxon>
    </lineage>
</organism>
<gene>
    <name evidence="13" type="ORF">H8D96_05135</name>
</gene>
<dbReference type="GO" id="GO:0005886">
    <property type="term" value="C:plasma membrane"/>
    <property type="evidence" value="ECO:0007669"/>
    <property type="project" value="UniProtKB-SubCell"/>
</dbReference>
<protein>
    <recommendedName>
        <fullName evidence="2">Type II secretion system protein H</fullName>
    </recommendedName>
    <alternativeName>
        <fullName evidence="10">General secretion pathway protein H</fullName>
    </alternativeName>
</protein>
<reference evidence="13 14" key="1">
    <citation type="submission" date="2020-08" db="EMBL/GenBank/DDBJ databases">
        <title>Bridging the membrane lipid divide: bacteria of the FCB group superphylum have the potential to synthesize archaeal ether lipids.</title>
        <authorList>
            <person name="Villanueva L."/>
            <person name="Von Meijenfeldt F.A.B."/>
            <person name="Westbye A.B."/>
            <person name="Yadav S."/>
            <person name="Hopmans E.C."/>
            <person name="Dutilh B.E."/>
            <person name="Sinninghe Damste J.S."/>
        </authorList>
    </citation>
    <scope>NUCLEOTIDE SEQUENCE [LARGE SCALE GENOMIC DNA]</scope>
    <source>
        <strain evidence="13">NIOZ-UU17</strain>
    </source>
</reference>
<evidence type="ECO:0000256" key="6">
    <source>
        <dbReference type="ARBA" id="ARBA00022692"/>
    </source>
</evidence>
<evidence type="ECO:0000256" key="2">
    <source>
        <dbReference type="ARBA" id="ARBA00021549"/>
    </source>
</evidence>
<dbReference type="AlphaFoldDB" id="A0A8J6TJS4"/>
<keyword evidence="3" id="KW-1003">Cell membrane</keyword>
<keyword evidence="4" id="KW-0488">Methylation</keyword>
<evidence type="ECO:0000259" key="12">
    <source>
        <dbReference type="Pfam" id="PF12019"/>
    </source>
</evidence>
<evidence type="ECO:0000256" key="3">
    <source>
        <dbReference type="ARBA" id="ARBA00022475"/>
    </source>
</evidence>
<evidence type="ECO:0000256" key="9">
    <source>
        <dbReference type="ARBA" id="ARBA00025772"/>
    </source>
</evidence>
<dbReference type="Proteomes" id="UP000605201">
    <property type="component" value="Unassembled WGS sequence"/>
</dbReference>
<evidence type="ECO:0000256" key="11">
    <source>
        <dbReference type="SAM" id="Phobius"/>
    </source>
</evidence>
<evidence type="ECO:0000256" key="10">
    <source>
        <dbReference type="ARBA" id="ARBA00030775"/>
    </source>
</evidence>
<comment type="subcellular location">
    <subcellularLocation>
        <location evidence="1">Cell inner membrane</location>
        <topology evidence="1">Single-pass membrane protein</topology>
    </subcellularLocation>
</comment>
<evidence type="ECO:0000256" key="5">
    <source>
        <dbReference type="ARBA" id="ARBA00022519"/>
    </source>
</evidence>
<dbReference type="GO" id="GO:0015627">
    <property type="term" value="C:type II protein secretion system complex"/>
    <property type="evidence" value="ECO:0007669"/>
    <property type="project" value="InterPro"/>
</dbReference>
<dbReference type="EMBL" id="JACNIG010000128">
    <property type="protein sequence ID" value="MBC8431284.1"/>
    <property type="molecule type" value="Genomic_DNA"/>
</dbReference>
<keyword evidence="7 11" id="KW-1133">Transmembrane helix</keyword>
<evidence type="ECO:0000256" key="4">
    <source>
        <dbReference type="ARBA" id="ARBA00022481"/>
    </source>
</evidence>
<dbReference type="Pfam" id="PF12019">
    <property type="entry name" value="GspH"/>
    <property type="match status" value="1"/>
</dbReference>
<evidence type="ECO:0000256" key="1">
    <source>
        <dbReference type="ARBA" id="ARBA00004377"/>
    </source>
</evidence>
<dbReference type="SUPFAM" id="SSF54523">
    <property type="entry name" value="Pili subunits"/>
    <property type="match status" value="1"/>
</dbReference>
<comment type="caution">
    <text evidence="13">The sequence shown here is derived from an EMBL/GenBank/DDBJ whole genome shotgun (WGS) entry which is preliminary data.</text>
</comment>
<dbReference type="NCBIfam" id="TIGR02532">
    <property type="entry name" value="IV_pilin_GFxxxE"/>
    <property type="match status" value="1"/>
</dbReference>
<comment type="similarity">
    <text evidence="9">Belongs to the GSP H family.</text>
</comment>
<feature type="domain" description="General secretion pathway GspH" evidence="12">
    <location>
        <begin position="44"/>
        <end position="145"/>
    </location>
</feature>
<evidence type="ECO:0000313" key="14">
    <source>
        <dbReference type="Proteomes" id="UP000605201"/>
    </source>
</evidence>
<dbReference type="PROSITE" id="PS00409">
    <property type="entry name" value="PROKAR_NTER_METHYL"/>
    <property type="match status" value="1"/>
</dbReference>
<accession>A0A8J6TJS4</accession>